<dbReference type="PANTHER" id="PTHR10584">
    <property type="entry name" value="SUGAR KINASE"/>
    <property type="match status" value="1"/>
</dbReference>
<gene>
    <name evidence="4" type="ORF">HMPREF1536_00844</name>
</gene>
<evidence type="ECO:0000256" key="1">
    <source>
        <dbReference type="ARBA" id="ARBA00022679"/>
    </source>
</evidence>
<dbReference type="SUPFAM" id="SSF53613">
    <property type="entry name" value="Ribokinase-like"/>
    <property type="match status" value="1"/>
</dbReference>
<comment type="caution">
    <text evidence="4">The sequence shown here is derived from an EMBL/GenBank/DDBJ whole genome shotgun (WGS) entry which is preliminary data.</text>
</comment>
<name>A0A0F5JNB0_9BACT</name>
<accession>A0A0F5JNB0</accession>
<feature type="domain" description="Carbohydrate kinase PfkB" evidence="3">
    <location>
        <begin position="5"/>
        <end position="296"/>
    </location>
</feature>
<dbReference type="RefSeq" id="WP_028726972.1">
    <property type="nucleotide sequence ID" value="NZ_AUAE01000011.1"/>
</dbReference>
<sequence>MKKFDIIAIGELNVDLILNHIQSMPVIGKEIFADDMLLTLGSSTAIFAANAASLGMKVAFVGMIGKDNFGELVKTSLEKRSVSTRYLIETDQYATGATIVLAYAEDRANITYQGSMDTMGFNDIDPSVFEITKHIHISSIFIQSGLKRDLLRILKLAKERGITVSLDTQWDPMEKWDLDYTEILPYVTLFMPNETELKGLAGTSDLHEAIEKIRPYIGEACIVKCGSQGSILFQKDGTTLEASPFLNTEVIDTIGAGDSFNAGFVYSYVKGYSLAECQRLGNLTGAINTTAAGGIGAFTDKNEIEKRALEIFGQTIQL</sequence>
<dbReference type="CDD" id="cd01166">
    <property type="entry name" value="KdgK"/>
    <property type="match status" value="1"/>
</dbReference>
<reference evidence="4 5" key="1">
    <citation type="submission" date="2013-04" db="EMBL/GenBank/DDBJ databases">
        <title>The Genome Sequence of Parabacteroides gordonii DSM 23371.</title>
        <authorList>
            <consortium name="The Broad Institute Genomics Platform"/>
            <person name="Earl A."/>
            <person name="Ward D."/>
            <person name="Feldgarden M."/>
            <person name="Gevers D."/>
            <person name="Martens E."/>
            <person name="Sakamoto M."/>
            <person name="Benno Y."/>
            <person name="Suzuki N."/>
            <person name="Matsunaga N."/>
            <person name="Koshihara K."/>
            <person name="Seki M."/>
            <person name="Komiya H."/>
            <person name="Walker B."/>
            <person name="Young S."/>
            <person name="Zeng Q."/>
            <person name="Gargeya S."/>
            <person name="Fitzgerald M."/>
            <person name="Haas B."/>
            <person name="Abouelleil A."/>
            <person name="Allen A.W."/>
            <person name="Alvarado L."/>
            <person name="Arachchi H.M."/>
            <person name="Berlin A.M."/>
            <person name="Chapman S.B."/>
            <person name="Gainer-Dewar J."/>
            <person name="Goldberg J."/>
            <person name="Griggs A."/>
            <person name="Gujja S."/>
            <person name="Hansen M."/>
            <person name="Howarth C."/>
            <person name="Imamovic A."/>
            <person name="Ireland A."/>
            <person name="Larimer J."/>
            <person name="McCowan C."/>
            <person name="Murphy C."/>
            <person name="Pearson M."/>
            <person name="Poon T.W."/>
            <person name="Priest M."/>
            <person name="Roberts A."/>
            <person name="Saif S."/>
            <person name="Shea T."/>
            <person name="Sisk P."/>
            <person name="Sykes S."/>
            <person name="Wortman J."/>
            <person name="Nusbaum C."/>
            <person name="Birren B."/>
        </authorList>
    </citation>
    <scope>NUCLEOTIDE SEQUENCE [LARGE SCALE GENOMIC DNA]</scope>
    <source>
        <strain evidence="4 5">MS-1</strain>
    </source>
</reference>
<dbReference type="PROSITE" id="PS00584">
    <property type="entry name" value="PFKB_KINASES_2"/>
    <property type="match status" value="1"/>
</dbReference>
<evidence type="ECO:0000259" key="3">
    <source>
        <dbReference type="Pfam" id="PF00294"/>
    </source>
</evidence>
<keyword evidence="1" id="KW-0808">Transferase</keyword>
<dbReference type="STRING" id="1203610.HMPREF1536_00844"/>
<dbReference type="HOGENOM" id="CLU_027634_6_0_10"/>
<dbReference type="Proteomes" id="UP000033035">
    <property type="component" value="Unassembled WGS sequence"/>
</dbReference>
<keyword evidence="5" id="KW-1185">Reference proteome</keyword>
<evidence type="ECO:0000313" key="5">
    <source>
        <dbReference type="Proteomes" id="UP000033035"/>
    </source>
</evidence>
<dbReference type="GO" id="GO:0016301">
    <property type="term" value="F:kinase activity"/>
    <property type="evidence" value="ECO:0007669"/>
    <property type="project" value="UniProtKB-KW"/>
</dbReference>
<dbReference type="AlphaFoldDB" id="A0A0F5JNB0"/>
<dbReference type="InterPro" id="IPR029056">
    <property type="entry name" value="Ribokinase-like"/>
</dbReference>
<keyword evidence="2" id="KW-0418">Kinase</keyword>
<dbReference type="Gene3D" id="3.40.1190.20">
    <property type="match status" value="1"/>
</dbReference>
<dbReference type="EMBL" id="AQHW01000005">
    <property type="protein sequence ID" value="KKB59301.1"/>
    <property type="molecule type" value="Genomic_DNA"/>
</dbReference>
<dbReference type="PATRIC" id="fig|1203610.3.peg.869"/>
<dbReference type="Pfam" id="PF00294">
    <property type="entry name" value="PfkB"/>
    <property type="match status" value="1"/>
</dbReference>
<protein>
    <recommendedName>
        <fullName evidence="3">Carbohydrate kinase PfkB domain-containing protein</fullName>
    </recommendedName>
</protein>
<evidence type="ECO:0000313" key="4">
    <source>
        <dbReference type="EMBL" id="KKB59301.1"/>
    </source>
</evidence>
<dbReference type="PANTHER" id="PTHR10584:SF166">
    <property type="entry name" value="RIBOKINASE"/>
    <property type="match status" value="1"/>
</dbReference>
<organism evidence="4 5">
    <name type="scientific">Parabacteroides gordonii MS-1 = DSM 23371</name>
    <dbReference type="NCBI Taxonomy" id="1203610"/>
    <lineage>
        <taxon>Bacteria</taxon>
        <taxon>Pseudomonadati</taxon>
        <taxon>Bacteroidota</taxon>
        <taxon>Bacteroidia</taxon>
        <taxon>Bacteroidales</taxon>
        <taxon>Tannerellaceae</taxon>
        <taxon>Parabacteroides</taxon>
    </lineage>
</organism>
<proteinExistence type="predicted"/>
<dbReference type="InterPro" id="IPR002173">
    <property type="entry name" value="Carboh/pur_kinase_PfkB_CS"/>
</dbReference>
<evidence type="ECO:0000256" key="2">
    <source>
        <dbReference type="ARBA" id="ARBA00022777"/>
    </source>
</evidence>
<dbReference type="InterPro" id="IPR011611">
    <property type="entry name" value="PfkB_dom"/>
</dbReference>